<dbReference type="Proteomes" id="UP000324550">
    <property type="component" value="Unassembled WGS sequence"/>
</dbReference>
<evidence type="ECO:0000256" key="1">
    <source>
        <dbReference type="SAM" id="SignalP"/>
    </source>
</evidence>
<protein>
    <submittedName>
        <fullName evidence="2">DUF2490 domain-containing protein</fullName>
    </submittedName>
</protein>
<dbReference type="Pfam" id="PF10677">
    <property type="entry name" value="DUF2490"/>
    <property type="match status" value="1"/>
</dbReference>
<accession>A0A5D0GJM1</accession>
<comment type="caution">
    <text evidence="2">The sequence shown here is derived from an EMBL/GenBank/DDBJ whole genome shotgun (WGS) entry which is preliminary data.</text>
</comment>
<keyword evidence="1" id="KW-0732">Signal</keyword>
<reference evidence="2 3" key="1">
    <citation type="submission" date="2019-08" db="EMBL/GenBank/DDBJ databases">
        <title>Formosa sediminis sp. nov., isolated from marine sediment.</title>
        <authorList>
            <person name="Cao W.R."/>
        </authorList>
    </citation>
    <scope>NUCLEOTIDE SEQUENCE [LARGE SCALE GENOMIC DNA]</scope>
    <source>
        <strain evidence="2 3">1494</strain>
    </source>
</reference>
<dbReference type="AlphaFoldDB" id="A0A5D0GJM1"/>
<gene>
    <name evidence="2" type="ORF">FVF61_03975</name>
</gene>
<organism evidence="2 3">
    <name type="scientific">Formosa maritima</name>
    <dbReference type="NCBI Taxonomy" id="2592046"/>
    <lineage>
        <taxon>Bacteria</taxon>
        <taxon>Pseudomonadati</taxon>
        <taxon>Bacteroidota</taxon>
        <taxon>Flavobacteriia</taxon>
        <taxon>Flavobacteriales</taxon>
        <taxon>Flavobacteriaceae</taxon>
        <taxon>Formosa</taxon>
    </lineage>
</organism>
<sequence>MKYQHLLLIWIALFSFHTKAQDSITNQDVKVNTQIWLDYNFKNLVDSTKILNTEIGYRKVSPKVYNKFLAISTLSFSHKKHIGFVNIKKPLIESFELGSGVIFIDNNDADNNLEIRFIQGFKFIIPTIKNINLVNYIRLEERFQNAFNNSGWISGYRIRYQISTVLKWKKHLVKFTEGLYFPLSVEMFINLKKSNQNNDLTRISPGIGYQLKNNWKYELFLIYNETKNTTQTSNNSSEFILRLRVYNGHLKNKSKEAKLKQLQESN</sequence>
<name>A0A5D0GJM1_9FLAO</name>
<feature type="signal peptide" evidence="1">
    <location>
        <begin position="1"/>
        <end position="20"/>
    </location>
</feature>
<dbReference type="RefSeq" id="WP_148453609.1">
    <property type="nucleotide sequence ID" value="NZ_VSFC01000020.1"/>
</dbReference>
<feature type="chain" id="PRO_5023145381" evidence="1">
    <location>
        <begin position="21"/>
        <end position="266"/>
    </location>
</feature>
<keyword evidence="3" id="KW-1185">Reference proteome</keyword>
<proteinExistence type="predicted"/>
<dbReference type="OrthoDB" id="978880at2"/>
<evidence type="ECO:0000313" key="3">
    <source>
        <dbReference type="Proteomes" id="UP000324550"/>
    </source>
</evidence>
<dbReference type="EMBL" id="VSFC01000020">
    <property type="protein sequence ID" value="TYA57977.1"/>
    <property type="molecule type" value="Genomic_DNA"/>
</dbReference>
<evidence type="ECO:0000313" key="2">
    <source>
        <dbReference type="EMBL" id="TYA57977.1"/>
    </source>
</evidence>
<dbReference type="InterPro" id="IPR019619">
    <property type="entry name" value="DUF2490"/>
</dbReference>